<evidence type="ECO:0000313" key="5">
    <source>
        <dbReference type="Proteomes" id="UP000606396"/>
    </source>
</evidence>
<comment type="caution">
    <text evidence="4">The sequence shown here is derived from an EMBL/GenBank/DDBJ whole genome shotgun (WGS) entry which is preliminary data.</text>
</comment>
<name>A0ABR8HJQ3_NOSPU</name>
<dbReference type="PROSITE" id="PS50075">
    <property type="entry name" value="CARRIER"/>
    <property type="match status" value="1"/>
</dbReference>
<dbReference type="Proteomes" id="UP000606396">
    <property type="component" value="Unassembled WGS sequence"/>
</dbReference>
<dbReference type="Pfam" id="PF00550">
    <property type="entry name" value="PP-binding"/>
    <property type="match status" value="1"/>
</dbReference>
<dbReference type="InterPro" id="IPR009081">
    <property type="entry name" value="PP-bd_ACP"/>
</dbReference>
<keyword evidence="2" id="KW-0597">Phosphoprotein</keyword>
<dbReference type="EMBL" id="JACJTC010000028">
    <property type="protein sequence ID" value="MBD2615616.1"/>
    <property type="molecule type" value="Genomic_DNA"/>
</dbReference>
<evidence type="ECO:0000256" key="1">
    <source>
        <dbReference type="ARBA" id="ARBA00022450"/>
    </source>
</evidence>
<dbReference type="SUPFAM" id="SSF47336">
    <property type="entry name" value="ACP-like"/>
    <property type="match status" value="1"/>
</dbReference>
<keyword evidence="1" id="KW-0596">Phosphopantetheine</keyword>
<dbReference type="PANTHER" id="PTHR45527:SF14">
    <property type="entry name" value="PLIPASTATIN SYNTHASE SUBUNIT B"/>
    <property type="match status" value="1"/>
</dbReference>
<dbReference type="PANTHER" id="PTHR45527">
    <property type="entry name" value="NONRIBOSOMAL PEPTIDE SYNTHETASE"/>
    <property type="match status" value="1"/>
</dbReference>
<evidence type="ECO:0000256" key="2">
    <source>
        <dbReference type="ARBA" id="ARBA00022553"/>
    </source>
</evidence>
<evidence type="ECO:0000259" key="3">
    <source>
        <dbReference type="PROSITE" id="PS50075"/>
    </source>
</evidence>
<dbReference type="PROSITE" id="PS00012">
    <property type="entry name" value="PHOSPHOPANTETHEINE"/>
    <property type="match status" value="1"/>
</dbReference>
<sequence>MLPSTFVILEELPLTPSGKVDRRRLPAPEQVQSDEEKIAYTAPRTVVEEVLATIWSQVLGIGQVGIHNNFLELGGDSIQSIQVAAKAYEEGLKFSINQLFAYPTIAELATVVETISVPQEEVQPIANFVSTDTPSFKPSDFPEAELTQEELNKLFLNNR</sequence>
<keyword evidence="5" id="KW-1185">Reference proteome</keyword>
<organism evidence="4 5">
    <name type="scientific">Nostoc punctiforme FACHB-252</name>
    <dbReference type="NCBI Taxonomy" id="1357509"/>
    <lineage>
        <taxon>Bacteria</taxon>
        <taxon>Bacillati</taxon>
        <taxon>Cyanobacteriota</taxon>
        <taxon>Cyanophyceae</taxon>
        <taxon>Nostocales</taxon>
        <taxon>Nostocaceae</taxon>
        <taxon>Nostoc</taxon>
    </lineage>
</organism>
<reference evidence="4 5" key="1">
    <citation type="journal article" date="2020" name="ISME J.">
        <title>Comparative genomics reveals insights into cyanobacterial evolution and habitat adaptation.</title>
        <authorList>
            <person name="Chen M.Y."/>
            <person name="Teng W.K."/>
            <person name="Zhao L."/>
            <person name="Hu C.X."/>
            <person name="Zhou Y.K."/>
            <person name="Han B.P."/>
            <person name="Song L.R."/>
            <person name="Shu W.S."/>
        </authorList>
    </citation>
    <scope>NUCLEOTIDE SEQUENCE [LARGE SCALE GENOMIC DNA]</scope>
    <source>
        <strain evidence="4 5">FACHB-252</strain>
    </source>
</reference>
<proteinExistence type="predicted"/>
<feature type="domain" description="Carrier" evidence="3">
    <location>
        <begin position="42"/>
        <end position="116"/>
    </location>
</feature>
<dbReference type="InterPro" id="IPR045851">
    <property type="entry name" value="AMP-bd_C_sf"/>
</dbReference>
<dbReference type="SUPFAM" id="SSF56801">
    <property type="entry name" value="Acetyl-CoA synthetase-like"/>
    <property type="match status" value="1"/>
</dbReference>
<dbReference type="Gene3D" id="3.30.300.30">
    <property type="match status" value="1"/>
</dbReference>
<dbReference type="Gene3D" id="1.10.1200.10">
    <property type="entry name" value="ACP-like"/>
    <property type="match status" value="1"/>
</dbReference>
<evidence type="ECO:0000313" key="4">
    <source>
        <dbReference type="EMBL" id="MBD2615616.1"/>
    </source>
</evidence>
<dbReference type="InterPro" id="IPR036736">
    <property type="entry name" value="ACP-like_sf"/>
</dbReference>
<dbReference type="SMART" id="SM00823">
    <property type="entry name" value="PKS_PP"/>
    <property type="match status" value="1"/>
</dbReference>
<dbReference type="InterPro" id="IPR006162">
    <property type="entry name" value="Ppantetheine_attach_site"/>
</dbReference>
<dbReference type="InterPro" id="IPR020806">
    <property type="entry name" value="PKS_PP-bd"/>
</dbReference>
<gene>
    <name evidence="4" type="ORF">H6G94_30910</name>
</gene>
<accession>A0ABR8HJQ3</accession>
<protein>
    <recommendedName>
        <fullName evidence="3">Carrier domain-containing protein</fullName>
    </recommendedName>
</protein>